<reference evidence="9" key="1">
    <citation type="journal article" date="2018" name="Mol. Biol. Evol.">
        <title>Broad Genomic Sampling Reveals a Smut Pathogenic Ancestry of the Fungal Clade Ustilaginomycotina.</title>
        <authorList>
            <person name="Kijpornyongpan T."/>
            <person name="Mondo S.J."/>
            <person name="Barry K."/>
            <person name="Sandor L."/>
            <person name="Lee J."/>
            <person name="Lipzen A."/>
            <person name="Pangilinan J."/>
            <person name="LaButti K."/>
            <person name="Hainaut M."/>
            <person name="Henrissat B."/>
            <person name="Grigoriev I.V."/>
            <person name="Spatafora J.W."/>
            <person name="Aime M.C."/>
        </authorList>
    </citation>
    <scope>NUCLEOTIDE SEQUENCE [LARGE SCALE GENOMIC DNA]</scope>
    <source>
        <strain evidence="9">MCA 4198</strain>
    </source>
</reference>
<dbReference type="Pfam" id="PF01545">
    <property type="entry name" value="Cation_efflux"/>
    <property type="match status" value="1"/>
</dbReference>
<dbReference type="SUPFAM" id="SSF161111">
    <property type="entry name" value="Cation efflux protein transmembrane domain-like"/>
    <property type="match status" value="1"/>
</dbReference>
<dbReference type="RefSeq" id="XP_025377336.1">
    <property type="nucleotide sequence ID" value="XM_025518811.1"/>
</dbReference>
<dbReference type="AlphaFoldDB" id="A0A316YN94"/>
<keyword evidence="5 6" id="KW-0472">Membrane</keyword>
<evidence type="ECO:0000256" key="1">
    <source>
        <dbReference type="ARBA" id="ARBA00004141"/>
    </source>
</evidence>
<evidence type="ECO:0000256" key="6">
    <source>
        <dbReference type="SAM" id="Phobius"/>
    </source>
</evidence>
<dbReference type="FunFam" id="1.20.1510.10:FF:000005">
    <property type="entry name" value="Putative Cation diffusion facilitator 1"/>
    <property type="match status" value="1"/>
</dbReference>
<dbReference type="InterPro" id="IPR036837">
    <property type="entry name" value="Cation_efflux_CTD_sf"/>
</dbReference>
<feature type="transmembrane region" description="Helical" evidence="6">
    <location>
        <begin position="226"/>
        <end position="244"/>
    </location>
</feature>
<name>A0A316YN94_9BASI</name>
<feature type="domain" description="Cation efflux protein cytoplasmic" evidence="8">
    <location>
        <begin position="296"/>
        <end position="355"/>
    </location>
</feature>
<dbReference type="InterPro" id="IPR050291">
    <property type="entry name" value="CDF_Transporter"/>
</dbReference>
<evidence type="ECO:0000256" key="2">
    <source>
        <dbReference type="ARBA" id="ARBA00022448"/>
    </source>
</evidence>
<dbReference type="GO" id="GO:0098771">
    <property type="term" value="P:inorganic ion homeostasis"/>
    <property type="evidence" value="ECO:0007669"/>
    <property type="project" value="UniProtKB-ARBA"/>
</dbReference>
<dbReference type="GO" id="GO:0016020">
    <property type="term" value="C:membrane"/>
    <property type="evidence" value="ECO:0007669"/>
    <property type="project" value="UniProtKB-SubCell"/>
</dbReference>
<dbReference type="InterPro" id="IPR058533">
    <property type="entry name" value="Cation_efflux_TM"/>
</dbReference>
<dbReference type="Gene3D" id="1.20.1510.10">
    <property type="entry name" value="Cation efflux protein transmembrane domain"/>
    <property type="match status" value="1"/>
</dbReference>
<keyword evidence="4 6" id="KW-1133">Transmembrane helix</keyword>
<feature type="transmembrane region" description="Helical" evidence="6">
    <location>
        <begin position="186"/>
        <end position="206"/>
    </location>
</feature>
<feature type="transmembrane region" description="Helical" evidence="6">
    <location>
        <begin position="147"/>
        <end position="166"/>
    </location>
</feature>
<gene>
    <name evidence="9" type="ORF">FA10DRAFT_230056</name>
</gene>
<feature type="domain" description="Cation efflux protein transmembrane" evidence="7">
    <location>
        <begin position="82"/>
        <end position="273"/>
    </location>
</feature>
<dbReference type="PANTHER" id="PTHR43840">
    <property type="entry name" value="MITOCHONDRIAL METAL TRANSPORTER 1-RELATED"/>
    <property type="match status" value="1"/>
</dbReference>
<sequence length="371" mass="41843">MGYLTPANEAADPLLLRSRVVNEQELRRRPSKGHFKDKKIKKHYEKQNALIENLLKPISKHASENEDEAEAASKMVKIMIYANIYANFALAALQLYAAISSLSLSLFATAADSVFDPFANVILNWLHRKSENLDERKWPIGGSRLENAGNIAYASIMGMVSVVLIVESARDIGTHKASDVEKLYVPSLIAVGVAFITKAVLGFFNYILRRHSSQLDMLWEDCRNDLFINGFGIFTSAAGAKIVWWLDPAGAMIISFGIIFAWTRTAYGQFRELCGVSAPVEFLQLCTYNALHIHFQHIEMVDSVKAYHSGPKYIVEVDIVMRPDTPLWLSHNVSQDLQDKLEQLPSVERAFVHVDFEVDHRPEHQAQKKVK</sequence>
<comment type="subcellular location">
    <subcellularLocation>
        <location evidence="1">Membrane</location>
        <topology evidence="1">Multi-pass membrane protein</topology>
    </subcellularLocation>
</comment>
<evidence type="ECO:0000256" key="4">
    <source>
        <dbReference type="ARBA" id="ARBA00022989"/>
    </source>
</evidence>
<keyword evidence="2" id="KW-0813">Transport</keyword>
<evidence type="ECO:0000313" key="10">
    <source>
        <dbReference type="Proteomes" id="UP000245768"/>
    </source>
</evidence>
<dbReference type="GO" id="GO:0008324">
    <property type="term" value="F:monoatomic cation transmembrane transporter activity"/>
    <property type="evidence" value="ECO:0007669"/>
    <property type="project" value="InterPro"/>
</dbReference>
<dbReference type="SUPFAM" id="SSF160240">
    <property type="entry name" value="Cation efflux protein cytoplasmic domain-like"/>
    <property type="match status" value="1"/>
</dbReference>
<protein>
    <submittedName>
        <fullName evidence="9">Uncharacterized protein</fullName>
    </submittedName>
</protein>
<dbReference type="GO" id="GO:0030003">
    <property type="term" value="P:intracellular monoatomic cation homeostasis"/>
    <property type="evidence" value="ECO:0007669"/>
    <property type="project" value="UniProtKB-ARBA"/>
</dbReference>
<dbReference type="OrthoDB" id="78296at2759"/>
<dbReference type="PANTHER" id="PTHR43840:SF12">
    <property type="entry name" value="CATION DIFFUSION FACILITATOR 1 (AFU_ORTHOLOGUE AFUA_1G14440)"/>
    <property type="match status" value="1"/>
</dbReference>
<feature type="transmembrane region" description="Helical" evidence="6">
    <location>
        <begin position="78"/>
        <end position="99"/>
    </location>
</feature>
<keyword evidence="10" id="KW-1185">Reference proteome</keyword>
<evidence type="ECO:0000313" key="9">
    <source>
        <dbReference type="EMBL" id="PWN90138.1"/>
    </source>
</evidence>
<dbReference type="Pfam" id="PF16916">
    <property type="entry name" value="ZT_dimer"/>
    <property type="match status" value="1"/>
</dbReference>
<dbReference type="InterPro" id="IPR027470">
    <property type="entry name" value="Cation_efflux_CTD"/>
</dbReference>
<keyword evidence="3 6" id="KW-0812">Transmembrane</keyword>
<feature type="transmembrane region" description="Helical" evidence="6">
    <location>
        <begin position="250"/>
        <end position="267"/>
    </location>
</feature>
<feature type="transmembrane region" description="Helical" evidence="6">
    <location>
        <begin position="105"/>
        <end position="126"/>
    </location>
</feature>
<evidence type="ECO:0000256" key="5">
    <source>
        <dbReference type="ARBA" id="ARBA00023136"/>
    </source>
</evidence>
<dbReference type="EMBL" id="KZ819636">
    <property type="protein sequence ID" value="PWN90138.1"/>
    <property type="molecule type" value="Genomic_DNA"/>
</dbReference>
<evidence type="ECO:0000256" key="3">
    <source>
        <dbReference type="ARBA" id="ARBA00022692"/>
    </source>
</evidence>
<dbReference type="GeneID" id="37040727"/>
<dbReference type="Gene3D" id="3.30.70.1350">
    <property type="entry name" value="Cation efflux protein, cytoplasmic domain"/>
    <property type="match status" value="1"/>
</dbReference>
<accession>A0A316YN94</accession>
<dbReference type="InterPro" id="IPR027469">
    <property type="entry name" value="Cation_efflux_TMD_sf"/>
</dbReference>
<evidence type="ECO:0000259" key="7">
    <source>
        <dbReference type="Pfam" id="PF01545"/>
    </source>
</evidence>
<dbReference type="Proteomes" id="UP000245768">
    <property type="component" value="Unassembled WGS sequence"/>
</dbReference>
<evidence type="ECO:0000259" key="8">
    <source>
        <dbReference type="Pfam" id="PF16916"/>
    </source>
</evidence>
<proteinExistence type="predicted"/>
<dbReference type="InParanoid" id="A0A316YN94"/>
<dbReference type="STRING" id="215250.A0A316YN94"/>
<organism evidence="9 10">
    <name type="scientific">Acaromyces ingoldii</name>
    <dbReference type="NCBI Taxonomy" id="215250"/>
    <lineage>
        <taxon>Eukaryota</taxon>
        <taxon>Fungi</taxon>
        <taxon>Dikarya</taxon>
        <taxon>Basidiomycota</taxon>
        <taxon>Ustilaginomycotina</taxon>
        <taxon>Exobasidiomycetes</taxon>
        <taxon>Exobasidiales</taxon>
        <taxon>Cryptobasidiaceae</taxon>
        <taxon>Acaromyces</taxon>
    </lineage>
</organism>